<keyword evidence="4" id="KW-1185">Reference proteome</keyword>
<gene>
    <name evidence="3" type="ORF">SCF082_LOCUS2938</name>
</gene>
<feature type="domain" description="Protein kinase" evidence="2">
    <location>
        <begin position="42"/>
        <end position="321"/>
    </location>
</feature>
<dbReference type="EMBL" id="CAXAMM010001461">
    <property type="protein sequence ID" value="CAK8992076.1"/>
    <property type="molecule type" value="Genomic_DNA"/>
</dbReference>
<dbReference type="CDD" id="cd14014">
    <property type="entry name" value="STKc_PknB_like"/>
    <property type="match status" value="1"/>
</dbReference>
<name>A0ABP0HR63_9DINO</name>
<keyword evidence="3" id="KW-0418">Kinase</keyword>
<feature type="compositionally biased region" description="Basic and acidic residues" evidence="1">
    <location>
        <begin position="1"/>
        <end position="20"/>
    </location>
</feature>
<protein>
    <submittedName>
        <fullName evidence="3">Serine/threonine-protein kinase PknL</fullName>
    </submittedName>
</protein>
<dbReference type="SUPFAM" id="SSF51126">
    <property type="entry name" value="Pectin lyase-like"/>
    <property type="match status" value="1"/>
</dbReference>
<evidence type="ECO:0000259" key="2">
    <source>
        <dbReference type="PROSITE" id="PS50011"/>
    </source>
</evidence>
<dbReference type="PANTHER" id="PTHR24348">
    <property type="entry name" value="SERINE/THREONINE-PROTEIN KINASE UNC-51-RELATED"/>
    <property type="match status" value="1"/>
</dbReference>
<accession>A0ABP0HR63</accession>
<feature type="region of interest" description="Disordered" evidence="1">
    <location>
        <begin position="1"/>
        <end position="67"/>
    </location>
</feature>
<dbReference type="InterPro" id="IPR012334">
    <property type="entry name" value="Pectin_lyas_fold"/>
</dbReference>
<dbReference type="PROSITE" id="PS00108">
    <property type="entry name" value="PROTEIN_KINASE_ST"/>
    <property type="match status" value="1"/>
</dbReference>
<reference evidence="3 4" key="1">
    <citation type="submission" date="2024-02" db="EMBL/GenBank/DDBJ databases">
        <authorList>
            <person name="Chen Y."/>
            <person name="Shah S."/>
            <person name="Dougan E. K."/>
            <person name="Thang M."/>
            <person name="Chan C."/>
        </authorList>
    </citation>
    <scope>NUCLEOTIDE SEQUENCE [LARGE SCALE GENOMIC DNA]</scope>
</reference>
<dbReference type="Proteomes" id="UP001642464">
    <property type="component" value="Unassembled WGS sequence"/>
</dbReference>
<dbReference type="SMART" id="SM00220">
    <property type="entry name" value="S_TKc"/>
    <property type="match status" value="1"/>
</dbReference>
<evidence type="ECO:0000256" key="1">
    <source>
        <dbReference type="SAM" id="MobiDB-lite"/>
    </source>
</evidence>
<dbReference type="InterPro" id="IPR011009">
    <property type="entry name" value="Kinase-like_dom_sf"/>
</dbReference>
<dbReference type="InterPro" id="IPR045269">
    <property type="entry name" value="Atg1-like"/>
</dbReference>
<dbReference type="PROSITE" id="PS50011">
    <property type="entry name" value="PROTEIN_KINASE_DOM"/>
    <property type="match status" value="1"/>
</dbReference>
<dbReference type="GO" id="GO:0016301">
    <property type="term" value="F:kinase activity"/>
    <property type="evidence" value="ECO:0007669"/>
    <property type="project" value="UniProtKB-KW"/>
</dbReference>
<proteinExistence type="predicted"/>
<dbReference type="InterPro" id="IPR011050">
    <property type="entry name" value="Pectin_lyase_fold/virulence"/>
</dbReference>
<dbReference type="SUPFAM" id="SSF56112">
    <property type="entry name" value="Protein kinase-like (PK-like)"/>
    <property type="match status" value="1"/>
</dbReference>
<dbReference type="InterPro" id="IPR000719">
    <property type="entry name" value="Prot_kinase_dom"/>
</dbReference>
<dbReference type="InterPro" id="IPR008271">
    <property type="entry name" value="Ser/Thr_kinase_AS"/>
</dbReference>
<dbReference type="Pfam" id="PF00069">
    <property type="entry name" value="Pkinase"/>
    <property type="match status" value="1"/>
</dbReference>
<keyword evidence="3" id="KW-0808">Transferase</keyword>
<comment type="caution">
    <text evidence="3">The sequence shown here is derived from an EMBL/GenBank/DDBJ whole genome shotgun (WGS) entry which is preliminary data.</text>
</comment>
<evidence type="ECO:0000313" key="3">
    <source>
        <dbReference type="EMBL" id="CAK8992076.1"/>
    </source>
</evidence>
<dbReference type="Gene3D" id="2.160.20.10">
    <property type="entry name" value="Single-stranded right-handed beta-helix, Pectin lyase-like"/>
    <property type="match status" value="1"/>
</dbReference>
<organism evidence="3 4">
    <name type="scientific">Durusdinium trenchii</name>
    <dbReference type="NCBI Taxonomy" id="1381693"/>
    <lineage>
        <taxon>Eukaryota</taxon>
        <taxon>Sar</taxon>
        <taxon>Alveolata</taxon>
        <taxon>Dinophyceae</taxon>
        <taxon>Suessiales</taxon>
        <taxon>Symbiodiniaceae</taxon>
        <taxon>Durusdinium</taxon>
    </lineage>
</organism>
<evidence type="ECO:0000313" key="4">
    <source>
        <dbReference type="Proteomes" id="UP001642464"/>
    </source>
</evidence>
<sequence>MSEHDDLSSESEDAPRRPPSEEEADSEQSASDAGDTKTPPAAGDAPKEGRSGLASTQLAQDDSDFDDLDKSDEFEFEVLLPSDDPEYMGRLGNFNIVRMIGRGAMGARASAAIRHPNVITVYSTHDDGDLPFLVMEYIQGPTLQDHIVEHGRLDPIDVVRMARDIAYGLAAAHRQGVVHRDIKPSNILLESDLSGLKISDFGLARASFDKGQLTSHEIALGTPAYMSPEQITCSDHLDARSDLFSLGCVIYAMVTGHSPFQGRSALDIARRVASEVPQALTAVVPTTPRFLSDLTTKLLARDPELRFQTADEVGDVLDRFLAQINQTPSSQLSEVLATPLDISVAPSAPSPRRSRRGWWKGALGGVALLTLLWLTYDQWPRPEDAPPEVVDQGDSAPLVPNNGADVARLERVTVSREGGDCTTVAAALDLVRQGGTIHVQGPLVLSEPLFVGGGDHHRNLRLVGDDGVVFQHSGDGPLVTVSGTPGVTISGFRFEAHARQHAVLIVGDCPGLLIEDATFQAPAESPFALLYFTSAAKGAADAPMTVRNCHIQAGKIGAVLLDEEGGRIEHVRFESNLFETEANGGLLQLFDCARHVELRENLFRGGIGLACFYQARPESIDLRVINNTYVGCHHWLSLHESPPDRPGVMIHNNLLIDVGPCKSANVPPSQYAGGAWDFACNFWKAPEAFSRISVVETGRAATFVESIEFEEWDLEAGCVRIAADSPLAQAGRIGETPTYVGANLNMRR</sequence>
<dbReference type="Gene3D" id="1.10.510.10">
    <property type="entry name" value="Transferase(Phosphotransferase) domain 1"/>
    <property type="match status" value="1"/>
</dbReference>